<dbReference type="InterPro" id="IPR007221">
    <property type="entry name" value="MreC"/>
</dbReference>
<name>A0A1M6JN25_9BACT</name>
<dbReference type="PANTHER" id="PTHR34138">
    <property type="entry name" value="CELL SHAPE-DETERMINING PROTEIN MREC"/>
    <property type="match status" value="1"/>
</dbReference>
<evidence type="ECO:0000256" key="1">
    <source>
        <dbReference type="ARBA" id="ARBA00009369"/>
    </source>
</evidence>
<evidence type="ECO:0000313" key="7">
    <source>
        <dbReference type="EMBL" id="SHJ48129.1"/>
    </source>
</evidence>
<dbReference type="Pfam" id="PF04085">
    <property type="entry name" value="MreC"/>
    <property type="match status" value="1"/>
</dbReference>
<dbReference type="GO" id="GO:0005886">
    <property type="term" value="C:plasma membrane"/>
    <property type="evidence" value="ECO:0007669"/>
    <property type="project" value="TreeGrafter"/>
</dbReference>
<keyword evidence="8" id="KW-1185">Reference proteome</keyword>
<sequence length="278" mass="30542">MFSKKMGTALALILFFMFTVVLLPTFGARGGQEHPADSVFQVLIAPFQEGFTRISSFVSTTWTNYFDLVETARENKELRREVESLQLIVHECGETRRQNSRLKNLLGFAQDEGGRVVTALVTAEDPSDTFQAIYINRGSIHGVEPGLAVAAPAGVVGRIIDVSPYQSKVLLITDPNFAMDARVARTRARGILEGAADGPCQFKYVMQQEDVNLGDMVVTSGMDKVFPPGISVGVVSRVRKAEQGMFQGIVVTPFVDFSRLEEVLVLLNSEPPPEQEMP</sequence>
<dbReference type="NCBIfam" id="TIGR00219">
    <property type="entry name" value="mreC"/>
    <property type="match status" value="1"/>
</dbReference>
<dbReference type="AlphaFoldDB" id="A0A1M6JN25"/>
<dbReference type="STRING" id="1121393.SAMN02745216_01716"/>
<gene>
    <name evidence="7" type="ORF">SAMN02745216_01716</name>
</gene>
<dbReference type="RefSeq" id="WP_073474949.1">
    <property type="nucleotide sequence ID" value="NZ_FQZU01000008.1"/>
</dbReference>
<reference evidence="8" key="1">
    <citation type="submission" date="2016-11" db="EMBL/GenBank/DDBJ databases">
        <authorList>
            <person name="Varghese N."/>
            <person name="Submissions S."/>
        </authorList>
    </citation>
    <scope>NUCLEOTIDE SEQUENCE [LARGE SCALE GENOMIC DNA]</scope>
    <source>
        <strain evidence="8">DSM 16219</strain>
    </source>
</reference>
<evidence type="ECO:0000259" key="6">
    <source>
        <dbReference type="Pfam" id="PF04085"/>
    </source>
</evidence>
<evidence type="ECO:0000256" key="3">
    <source>
        <dbReference type="ARBA" id="ARBA00022960"/>
    </source>
</evidence>
<dbReference type="Gene3D" id="2.40.10.350">
    <property type="entry name" value="Rod shape-determining protein MreC, domain 2"/>
    <property type="match status" value="1"/>
</dbReference>
<dbReference type="GO" id="GO:0008360">
    <property type="term" value="P:regulation of cell shape"/>
    <property type="evidence" value="ECO:0007669"/>
    <property type="project" value="UniProtKB-KW"/>
</dbReference>
<dbReference type="PIRSF" id="PIRSF038471">
    <property type="entry name" value="MreC"/>
    <property type="match status" value="1"/>
</dbReference>
<evidence type="ECO:0000256" key="5">
    <source>
        <dbReference type="PIRNR" id="PIRNR038471"/>
    </source>
</evidence>
<evidence type="ECO:0000313" key="8">
    <source>
        <dbReference type="Proteomes" id="UP000183994"/>
    </source>
</evidence>
<organism evidence="7 8">
    <name type="scientific">Desulfatibacillum alkenivorans DSM 16219</name>
    <dbReference type="NCBI Taxonomy" id="1121393"/>
    <lineage>
        <taxon>Bacteria</taxon>
        <taxon>Pseudomonadati</taxon>
        <taxon>Thermodesulfobacteriota</taxon>
        <taxon>Desulfobacteria</taxon>
        <taxon>Desulfobacterales</taxon>
        <taxon>Desulfatibacillaceae</taxon>
        <taxon>Desulfatibacillum</taxon>
    </lineage>
</organism>
<dbReference type="PANTHER" id="PTHR34138:SF1">
    <property type="entry name" value="CELL SHAPE-DETERMINING PROTEIN MREC"/>
    <property type="match status" value="1"/>
</dbReference>
<dbReference type="InterPro" id="IPR042175">
    <property type="entry name" value="Cell/Rod_MreC_2"/>
</dbReference>
<feature type="domain" description="Rod shape-determining protein MreC beta-barrel core" evidence="6">
    <location>
        <begin position="121"/>
        <end position="266"/>
    </location>
</feature>
<evidence type="ECO:0000256" key="4">
    <source>
        <dbReference type="ARBA" id="ARBA00032089"/>
    </source>
</evidence>
<comment type="similarity">
    <text evidence="1 5">Belongs to the MreC family.</text>
</comment>
<keyword evidence="3 5" id="KW-0133">Cell shape</keyword>
<dbReference type="InterPro" id="IPR042177">
    <property type="entry name" value="Cell/Rod_1"/>
</dbReference>
<protein>
    <recommendedName>
        <fullName evidence="2 5">Cell shape-determining protein MreC</fullName>
    </recommendedName>
    <alternativeName>
        <fullName evidence="4 5">Cell shape protein MreC</fullName>
    </alternativeName>
</protein>
<dbReference type="EMBL" id="FQZU01000008">
    <property type="protein sequence ID" value="SHJ48129.1"/>
    <property type="molecule type" value="Genomic_DNA"/>
</dbReference>
<dbReference type="Proteomes" id="UP000183994">
    <property type="component" value="Unassembled WGS sequence"/>
</dbReference>
<comment type="function">
    <text evidence="5">Involved in formation and maintenance of cell shape.</text>
</comment>
<evidence type="ECO:0000256" key="2">
    <source>
        <dbReference type="ARBA" id="ARBA00013855"/>
    </source>
</evidence>
<accession>A0A1M6JN25</accession>
<dbReference type="Gene3D" id="2.40.10.340">
    <property type="entry name" value="Rod shape-determining protein MreC, domain 1"/>
    <property type="match status" value="1"/>
</dbReference>
<dbReference type="OrthoDB" id="9808025at2"/>
<proteinExistence type="inferred from homology"/>
<dbReference type="InterPro" id="IPR055342">
    <property type="entry name" value="MreC_beta-barrel_core"/>
</dbReference>